<sequence>MVFTLADSVSQVALGPSWLDPMELLSGSGPFGSFILPAMLAIVFIESGLLFPLLPGDSLLFTGGLLANQADPFAPLWLVLILCPIAAILGDQVGYWIGHKFHPRLVNRPDGRIFKQEYLKQTEDFFEKHGPVTIILCRFVPIVRTYAPLVAGMAGMRYRTFIIYNVIGGTLWGSGVVALGAALGQFDFVRNNIDLIFLLIVFISVVPGLVGMARKLADGRKQANNEPQENPAVQTAPVKTLEAQEAPKN</sequence>
<evidence type="ECO:0000259" key="9">
    <source>
        <dbReference type="Pfam" id="PF09335"/>
    </source>
</evidence>
<dbReference type="InterPro" id="IPR032816">
    <property type="entry name" value="VTT_dom"/>
</dbReference>
<gene>
    <name evidence="10" type="ORF">YH66_12200</name>
</gene>
<evidence type="ECO:0000256" key="4">
    <source>
        <dbReference type="ARBA" id="ARBA00022692"/>
    </source>
</evidence>
<protein>
    <submittedName>
        <fullName evidence="10">Membrane protein</fullName>
    </submittedName>
</protein>
<reference evidence="10 11" key="1">
    <citation type="submission" date="2015-04" db="EMBL/GenBank/DDBJ databases">
        <title>Complete Genome Sequence of Brevibacterium flavum ATCC 15168.</title>
        <authorList>
            <person name="Ahn J."/>
            <person name="Park G."/>
            <person name="Jeon W."/>
            <person name="Jang Y."/>
            <person name="Jang M."/>
            <person name="Lee H."/>
            <person name="Lee H."/>
        </authorList>
    </citation>
    <scope>NUCLEOTIDE SEQUENCE [LARGE SCALE GENOMIC DNA]</scope>
    <source>
        <strain evidence="10 11">ATCC 15168</strain>
    </source>
</reference>
<evidence type="ECO:0000256" key="6">
    <source>
        <dbReference type="ARBA" id="ARBA00023136"/>
    </source>
</evidence>
<evidence type="ECO:0000313" key="10">
    <source>
        <dbReference type="EMBL" id="AKF28250.1"/>
    </source>
</evidence>
<proteinExistence type="inferred from homology"/>
<dbReference type="AlphaFoldDB" id="A0A0F6Z7L1"/>
<keyword evidence="6 7" id="KW-0472">Membrane</keyword>
<evidence type="ECO:0000256" key="2">
    <source>
        <dbReference type="ARBA" id="ARBA00010792"/>
    </source>
</evidence>
<organism evidence="10 11">
    <name type="scientific">[Brevibacterium] flavum</name>
    <dbReference type="NCBI Taxonomy" id="92706"/>
    <lineage>
        <taxon>Bacteria</taxon>
        <taxon>Bacillati</taxon>
        <taxon>Actinomycetota</taxon>
        <taxon>Actinomycetes</taxon>
        <taxon>Mycobacteriales</taxon>
        <taxon>Corynebacteriaceae</taxon>
        <taxon>Corynebacterium</taxon>
    </lineage>
</organism>
<dbReference type="PANTHER" id="PTHR30353:SF0">
    <property type="entry name" value="TRANSMEMBRANE PROTEIN"/>
    <property type="match status" value="1"/>
</dbReference>
<dbReference type="Proteomes" id="UP000034037">
    <property type="component" value="Chromosome"/>
</dbReference>
<evidence type="ECO:0000256" key="8">
    <source>
        <dbReference type="SAM" id="MobiDB-lite"/>
    </source>
</evidence>
<feature type="region of interest" description="Disordered" evidence="8">
    <location>
        <begin position="220"/>
        <end position="249"/>
    </location>
</feature>
<keyword evidence="3 7" id="KW-1003">Cell membrane</keyword>
<feature type="transmembrane region" description="Helical" evidence="7">
    <location>
        <begin position="195"/>
        <end position="213"/>
    </location>
</feature>
<dbReference type="EMBL" id="CP011309">
    <property type="protein sequence ID" value="AKF28250.1"/>
    <property type="molecule type" value="Genomic_DNA"/>
</dbReference>
<feature type="transmembrane region" description="Helical" evidence="7">
    <location>
        <begin position="74"/>
        <end position="98"/>
    </location>
</feature>
<feature type="transmembrane region" description="Helical" evidence="7">
    <location>
        <begin position="31"/>
        <end position="54"/>
    </location>
</feature>
<accession>A0A0F6Z7L1</accession>
<dbReference type="RefSeq" id="WP_003860915.1">
    <property type="nucleotide sequence ID" value="NZ_CP011309.1"/>
</dbReference>
<dbReference type="PANTHER" id="PTHR30353">
    <property type="entry name" value="INNER MEMBRANE PROTEIN DEDA-RELATED"/>
    <property type="match status" value="1"/>
</dbReference>
<evidence type="ECO:0000256" key="7">
    <source>
        <dbReference type="RuleBase" id="RU367016"/>
    </source>
</evidence>
<dbReference type="Pfam" id="PF09335">
    <property type="entry name" value="VTT_dom"/>
    <property type="match status" value="1"/>
</dbReference>
<evidence type="ECO:0000313" key="11">
    <source>
        <dbReference type="Proteomes" id="UP000034037"/>
    </source>
</evidence>
<dbReference type="HOGENOM" id="CLU_044208_6_0_11"/>
<dbReference type="InterPro" id="IPR032818">
    <property type="entry name" value="DedA-like"/>
</dbReference>
<comment type="similarity">
    <text evidence="2 7">Belongs to the DedA family.</text>
</comment>
<dbReference type="PATRIC" id="fig|92706.3.peg.2553"/>
<keyword evidence="5 7" id="KW-1133">Transmembrane helix</keyword>
<keyword evidence="4 7" id="KW-0812">Transmembrane</keyword>
<feature type="domain" description="VTT" evidence="9">
    <location>
        <begin position="54"/>
        <end position="181"/>
    </location>
</feature>
<dbReference type="GO" id="GO:0005886">
    <property type="term" value="C:plasma membrane"/>
    <property type="evidence" value="ECO:0007669"/>
    <property type="project" value="UniProtKB-SubCell"/>
</dbReference>
<comment type="subcellular location">
    <subcellularLocation>
        <location evidence="1 7">Cell membrane</location>
        <topology evidence="1 7">Multi-pass membrane protein</topology>
    </subcellularLocation>
</comment>
<evidence type="ECO:0000256" key="3">
    <source>
        <dbReference type="ARBA" id="ARBA00022475"/>
    </source>
</evidence>
<evidence type="ECO:0000256" key="1">
    <source>
        <dbReference type="ARBA" id="ARBA00004651"/>
    </source>
</evidence>
<feature type="compositionally biased region" description="Polar residues" evidence="8">
    <location>
        <begin position="224"/>
        <end position="233"/>
    </location>
</feature>
<feature type="transmembrane region" description="Helical" evidence="7">
    <location>
        <begin position="161"/>
        <end position="183"/>
    </location>
</feature>
<evidence type="ECO:0000256" key="5">
    <source>
        <dbReference type="ARBA" id="ARBA00022989"/>
    </source>
</evidence>
<name>A0A0F6Z7L1_9CORY</name>
<keyword evidence="11" id="KW-1185">Reference proteome</keyword>